<dbReference type="InterPro" id="IPR002471">
    <property type="entry name" value="Pept_S9_AS"/>
</dbReference>
<evidence type="ECO:0000256" key="4">
    <source>
        <dbReference type="ARBA" id="ARBA00022801"/>
    </source>
</evidence>
<evidence type="ECO:0000256" key="1">
    <source>
        <dbReference type="ARBA" id="ARBA00001070"/>
    </source>
</evidence>
<evidence type="ECO:0000256" key="6">
    <source>
        <dbReference type="RuleBase" id="RU368024"/>
    </source>
</evidence>
<dbReference type="Proteomes" id="UP000195570">
    <property type="component" value="Unassembled WGS sequence"/>
</dbReference>
<dbReference type="SUPFAM" id="SSF53474">
    <property type="entry name" value="alpha/beta-Hydrolases"/>
    <property type="match status" value="1"/>
</dbReference>
<dbReference type="Pfam" id="PF02897">
    <property type="entry name" value="Peptidase_S9_N"/>
    <property type="match status" value="1"/>
</dbReference>
<dbReference type="EC" id="3.4.21.-" evidence="6"/>
<dbReference type="SUPFAM" id="SSF50993">
    <property type="entry name" value="Peptidase/esterase 'gauge' domain"/>
    <property type="match status" value="1"/>
</dbReference>
<gene>
    <name evidence="9" type="ORF">TEOVI_000165500</name>
</gene>
<keyword evidence="10" id="KW-1185">Reference proteome</keyword>
<dbReference type="PANTHER" id="PTHR42881">
    <property type="entry name" value="PROLYL ENDOPEPTIDASE"/>
    <property type="match status" value="1"/>
</dbReference>
<dbReference type="GO" id="GO:0005829">
    <property type="term" value="C:cytosol"/>
    <property type="evidence" value="ECO:0007669"/>
    <property type="project" value="TreeGrafter"/>
</dbReference>
<sequence>MRLAYPTARRSAASYVLHNVTVPEPYDYLEDPENNETKSFVKAQNDLFGEYMRSTEALGNKLYNRISQTFDFPRTSNPSFRNGRYYFYHNTGLQNQSVLKRATSLTDSNPTTFLDPNILSNDGTTALKATAWSEDESLFAYSASDKGSDWQHIHVRRADTAEDTEDVIEWAKFTGISWLHNTGFFYTRFPALKGDVDKGAETDAAKDPFVCFHRLGTKQDEDVVVLSLPEHPHWGVSAEVSNCHSYLVVSITDGCEPKNLIWITKLPIDGAEKLSPSTLTYNKLFNEFVGSFEYLGNDGTTFYFVTTRDAPRKKIISVDIATGKEQIVVGEREAVLDHAALVKNTLILVYLEDVKSTLYYCCLDKPELKKITIPIGAISSLFADRKVDLVSFKVTSFLLPGRSFVLDINDPEGSLRVFKDDNIEGLSADDFITEQKFYNSADGTRIPMFIIHRKGIVTSESPVLLYGYGGFNISLTPSFSSSRVVFLQHLRGVLAVPNIRGGGEYGEAWHNAGRLTSKQNCFTDFIEAAKFLHGNGYGNPATTAIMGGSNGGLLVAAVANQAPELFRCVICQVGVLDMYKFHKFTIGHAWRSDFGDPDKEEDFKVLQKYSPLHNIKSGVKYPAILVVTGDHDDRVVPLHSLKYIAALQHENPTEGGPFLARVEVAAGHGAGKPTSKIMQESADIYTFIAKNTNAQWTD</sequence>
<dbReference type="PRINTS" id="PR00862">
    <property type="entry name" value="PROLIGOPTASE"/>
</dbReference>
<feature type="domain" description="Peptidase S9A N-terminal" evidence="8">
    <location>
        <begin position="6"/>
        <end position="416"/>
    </location>
</feature>
<dbReference type="InterPro" id="IPR001375">
    <property type="entry name" value="Peptidase_S9_cat"/>
</dbReference>
<dbReference type="FunFam" id="2.130.10.120:FF:000001">
    <property type="entry name" value="Prolyl endopeptidase"/>
    <property type="match status" value="1"/>
</dbReference>
<keyword evidence="3 6" id="KW-0645">Protease</keyword>
<comment type="similarity">
    <text evidence="2 6">Belongs to the peptidase S9A family.</text>
</comment>
<dbReference type="Gene3D" id="3.40.50.1820">
    <property type="entry name" value="alpha/beta hydrolase"/>
    <property type="match status" value="1"/>
</dbReference>
<evidence type="ECO:0000256" key="3">
    <source>
        <dbReference type="ARBA" id="ARBA00022670"/>
    </source>
</evidence>
<dbReference type="InterPro" id="IPR002470">
    <property type="entry name" value="Peptidase_S9A"/>
</dbReference>
<proteinExistence type="inferred from homology"/>
<dbReference type="FunFam" id="3.40.50.1820:FF:000005">
    <property type="entry name" value="Prolyl endopeptidase"/>
    <property type="match status" value="1"/>
</dbReference>
<comment type="caution">
    <text evidence="9">The sequence shown here is derived from an EMBL/GenBank/DDBJ whole genome shotgun (WGS) entry which is preliminary data.</text>
</comment>
<evidence type="ECO:0000259" key="8">
    <source>
        <dbReference type="Pfam" id="PF02897"/>
    </source>
</evidence>
<dbReference type="PROSITE" id="PS00708">
    <property type="entry name" value="PRO_ENDOPEP_SER"/>
    <property type="match status" value="1"/>
</dbReference>
<dbReference type="EMBL" id="CZPT02001358">
    <property type="protein sequence ID" value="SCU70086.1"/>
    <property type="molecule type" value="Genomic_DNA"/>
</dbReference>
<dbReference type="PANTHER" id="PTHR42881:SF2">
    <property type="entry name" value="PROLYL ENDOPEPTIDASE"/>
    <property type="match status" value="1"/>
</dbReference>
<dbReference type="VEuPathDB" id="TriTrypDB:TEOVI_000165500"/>
<reference evidence="9" key="1">
    <citation type="submission" date="2016-09" db="EMBL/GenBank/DDBJ databases">
        <authorList>
            <person name="Hebert L."/>
            <person name="Moumen B."/>
        </authorList>
    </citation>
    <scope>NUCLEOTIDE SEQUENCE [LARGE SCALE GENOMIC DNA]</scope>
    <source>
        <strain evidence="9">OVI</strain>
    </source>
</reference>
<dbReference type="GeneID" id="92375595"/>
<evidence type="ECO:0000313" key="10">
    <source>
        <dbReference type="Proteomes" id="UP000195570"/>
    </source>
</evidence>
<dbReference type="RefSeq" id="XP_067080960.1">
    <property type="nucleotide sequence ID" value="XM_067224859.1"/>
</dbReference>
<keyword evidence="5 6" id="KW-0720">Serine protease</keyword>
<organism evidence="9 10">
    <name type="scientific">Trypanosoma equiperdum</name>
    <dbReference type="NCBI Taxonomy" id="5694"/>
    <lineage>
        <taxon>Eukaryota</taxon>
        <taxon>Discoba</taxon>
        <taxon>Euglenozoa</taxon>
        <taxon>Kinetoplastea</taxon>
        <taxon>Metakinetoplastina</taxon>
        <taxon>Trypanosomatida</taxon>
        <taxon>Trypanosomatidae</taxon>
        <taxon>Trypanosoma</taxon>
    </lineage>
</organism>
<accession>A0A1G4ICX4</accession>
<dbReference type="InterPro" id="IPR029058">
    <property type="entry name" value="AB_hydrolase_fold"/>
</dbReference>
<evidence type="ECO:0000259" key="7">
    <source>
        <dbReference type="Pfam" id="PF00326"/>
    </source>
</evidence>
<protein>
    <recommendedName>
        <fullName evidence="6">Prolyl endopeptidase</fullName>
        <ecNumber evidence="6">3.4.21.-</ecNumber>
    </recommendedName>
</protein>
<name>A0A1G4ICX4_TRYEQ</name>
<dbReference type="GO" id="GO:0004252">
    <property type="term" value="F:serine-type endopeptidase activity"/>
    <property type="evidence" value="ECO:0007669"/>
    <property type="project" value="UniProtKB-UniRule"/>
</dbReference>
<evidence type="ECO:0000256" key="5">
    <source>
        <dbReference type="ARBA" id="ARBA00022825"/>
    </source>
</evidence>
<dbReference type="AlphaFoldDB" id="A0A1G4ICX4"/>
<evidence type="ECO:0000256" key="2">
    <source>
        <dbReference type="ARBA" id="ARBA00005228"/>
    </source>
</evidence>
<dbReference type="InterPro" id="IPR023302">
    <property type="entry name" value="Pept_S9A_N"/>
</dbReference>
<dbReference type="GO" id="GO:0070012">
    <property type="term" value="F:oligopeptidase activity"/>
    <property type="evidence" value="ECO:0007669"/>
    <property type="project" value="TreeGrafter"/>
</dbReference>
<dbReference type="Pfam" id="PF00326">
    <property type="entry name" value="Peptidase_S9"/>
    <property type="match status" value="1"/>
</dbReference>
<dbReference type="Gene3D" id="2.130.10.120">
    <property type="entry name" value="Prolyl oligopeptidase, N-terminal domain"/>
    <property type="match status" value="1"/>
</dbReference>
<dbReference type="GO" id="GO:0006508">
    <property type="term" value="P:proteolysis"/>
    <property type="evidence" value="ECO:0007669"/>
    <property type="project" value="UniProtKB-KW"/>
</dbReference>
<keyword evidence="4 6" id="KW-0378">Hydrolase</keyword>
<comment type="catalytic activity">
    <reaction evidence="1">
        <text>Hydrolysis of Pro-|-Xaa &gt;&gt; Ala-|-Xaa in oligopeptides.</text>
        <dbReference type="EC" id="3.4.21.26"/>
    </reaction>
</comment>
<feature type="domain" description="Peptidase S9 prolyl oligopeptidase catalytic" evidence="7">
    <location>
        <begin position="478"/>
        <end position="693"/>
    </location>
</feature>
<evidence type="ECO:0000313" key="9">
    <source>
        <dbReference type="EMBL" id="SCU70086.1"/>
    </source>
</evidence>
<dbReference type="InterPro" id="IPR051167">
    <property type="entry name" value="Prolyl_oligopep/macrocyclase"/>
</dbReference>